<dbReference type="Proteomes" id="UP001370490">
    <property type="component" value="Unassembled WGS sequence"/>
</dbReference>
<keyword evidence="2" id="KW-1185">Reference proteome</keyword>
<dbReference type="SUPFAM" id="SSF51126">
    <property type="entry name" value="Pectin lyase-like"/>
    <property type="match status" value="1"/>
</dbReference>
<name>A0AAN8VWU0_9MAGN</name>
<reference evidence="1 2" key="1">
    <citation type="submission" date="2023-12" db="EMBL/GenBank/DDBJ databases">
        <title>A high-quality genome assembly for Dillenia turbinata (Dilleniales).</title>
        <authorList>
            <person name="Chanderbali A."/>
        </authorList>
    </citation>
    <scope>NUCLEOTIDE SEQUENCE [LARGE SCALE GENOMIC DNA]</scope>
    <source>
        <strain evidence="1">LSX21</strain>
        <tissue evidence="1">Leaf</tissue>
    </source>
</reference>
<sequence>MARRFRICIYGVTFGNIHLESVRNPPIIDQFPKPVQTKPLQLLSQTSLTQALKAPTIDAIPCTNLTFSDIELLPAIGDIVLDPFCGNAYGDLQTLTIPPVSCLQEGVPQSIIENKLCSSVAPFGARAML</sequence>
<evidence type="ECO:0000313" key="2">
    <source>
        <dbReference type="Proteomes" id="UP001370490"/>
    </source>
</evidence>
<protein>
    <submittedName>
        <fullName evidence="1">Uncharacterized protein</fullName>
    </submittedName>
</protein>
<evidence type="ECO:0000313" key="1">
    <source>
        <dbReference type="EMBL" id="KAK6937226.1"/>
    </source>
</evidence>
<accession>A0AAN8VWU0</accession>
<dbReference type="EMBL" id="JBAMMX010000006">
    <property type="protein sequence ID" value="KAK6937226.1"/>
    <property type="molecule type" value="Genomic_DNA"/>
</dbReference>
<comment type="caution">
    <text evidence="1">The sequence shown here is derived from an EMBL/GenBank/DDBJ whole genome shotgun (WGS) entry which is preliminary data.</text>
</comment>
<dbReference type="InterPro" id="IPR012334">
    <property type="entry name" value="Pectin_lyas_fold"/>
</dbReference>
<organism evidence="1 2">
    <name type="scientific">Dillenia turbinata</name>
    <dbReference type="NCBI Taxonomy" id="194707"/>
    <lineage>
        <taxon>Eukaryota</taxon>
        <taxon>Viridiplantae</taxon>
        <taxon>Streptophyta</taxon>
        <taxon>Embryophyta</taxon>
        <taxon>Tracheophyta</taxon>
        <taxon>Spermatophyta</taxon>
        <taxon>Magnoliopsida</taxon>
        <taxon>eudicotyledons</taxon>
        <taxon>Gunneridae</taxon>
        <taxon>Pentapetalae</taxon>
        <taxon>Dilleniales</taxon>
        <taxon>Dilleniaceae</taxon>
        <taxon>Dillenia</taxon>
    </lineage>
</organism>
<dbReference type="AlphaFoldDB" id="A0AAN8VWU0"/>
<dbReference type="InterPro" id="IPR011050">
    <property type="entry name" value="Pectin_lyase_fold/virulence"/>
</dbReference>
<proteinExistence type="predicted"/>
<gene>
    <name evidence="1" type="ORF">RJ641_030734</name>
</gene>
<dbReference type="Gene3D" id="2.160.20.10">
    <property type="entry name" value="Single-stranded right-handed beta-helix, Pectin lyase-like"/>
    <property type="match status" value="1"/>
</dbReference>